<dbReference type="PANTHER" id="PTHR41248">
    <property type="entry name" value="NORD PROTEIN"/>
    <property type="match status" value="1"/>
</dbReference>
<dbReference type="InterPro" id="IPR051928">
    <property type="entry name" value="NorD/CobT"/>
</dbReference>
<dbReference type="Proteomes" id="UP000681343">
    <property type="component" value="Chromosome"/>
</dbReference>
<dbReference type="RefSeq" id="WP_212820193.1">
    <property type="nucleotide sequence ID" value="NZ_AP023415.1"/>
</dbReference>
<keyword evidence="2" id="KW-1185">Reference proteome</keyword>
<organism evidence="1 2">
    <name type="scientific">Vescimonas fastidiosa</name>
    <dbReference type="NCBI Taxonomy" id="2714353"/>
    <lineage>
        <taxon>Bacteria</taxon>
        <taxon>Bacillati</taxon>
        <taxon>Bacillota</taxon>
        <taxon>Clostridia</taxon>
        <taxon>Eubacteriales</taxon>
        <taxon>Oscillospiraceae</taxon>
        <taxon>Vescimonas</taxon>
    </lineage>
</organism>
<evidence type="ECO:0000313" key="2">
    <source>
        <dbReference type="Proteomes" id="UP000681343"/>
    </source>
</evidence>
<accession>A0A810PZB4</accession>
<reference evidence="1" key="1">
    <citation type="submission" date="2020-09" db="EMBL/GenBank/DDBJ databases">
        <title>New species isolated from human feces.</title>
        <authorList>
            <person name="Kitahara M."/>
            <person name="Shigeno Y."/>
            <person name="Shime M."/>
            <person name="Matsumoto Y."/>
            <person name="Nakamura S."/>
            <person name="Motooka D."/>
            <person name="Fukuoka S."/>
            <person name="Nishikawa H."/>
            <person name="Benno Y."/>
        </authorList>
    </citation>
    <scope>NUCLEOTIDE SEQUENCE</scope>
    <source>
        <strain evidence="1">MM35</strain>
    </source>
</reference>
<dbReference type="SUPFAM" id="SSF53300">
    <property type="entry name" value="vWA-like"/>
    <property type="match status" value="1"/>
</dbReference>
<dbReference type="KEGG" id="vfa:MM35RIKEN_12180"/>
<dbReference type="InterPro" id="IPR036465">
    <property type="entry name" value="vWFA_dom_sf"/>
</dbReference>
<dbReference type="PANTHER" id="PTHR41248:SF1">
    <property type="entry name" value="NORD PROTEIN"/>
    <property type="match status" value="1"/>
</dbReference>
<dbReference type="EMBL" id="AP023415">
    <property type="protein sequence ID" value="BCK79026.1"/>
    <property type="molecule type" value="Genomic_DNA"/>
</dbReference>
<proteinExistence type="predicted"/>
<dbReference type="AlphaFoldDB" id="A0A810PZB4"/>
<name>A0A810PZB4_9FIRM</name>
<protein>
    <recommendedName>
        <fullName evidence="3">VWFA domain-containing protein</fullName>
    </recommendedName>
</protein>
<evidence type="ECO:0008006" key="3">
    <source>
        <dbReference type="Google" id="ProtNLM"/>
    </source>
</evidence>
<sequence>MDREEVQSRRAYNQIWNGAGRYDIRPEQAAFDTEGDADLYMNTVMGLAYGQYDFARFQPMLHSFQQQIKGGLYTDVFWLGLEHAVFTRAEKDRPALPVLRRAYAQRILSQPHPQDPRESAQGLQAAWAQRLITEKAPEDPWLSGLLTALDYDPEWKEQRVINRTEELLFKFYNRPRRSVTDRQWAAFAGRNIVGKGGGIRLIRPNALRALGRTDPGEGTGGGGEGKPLRLLSFLQGRTPEPILRRYVESCFGASMLTPSELHAAEQELCTDVHRNCYLHFTKGTPISHQMAPEAAWDVQNFKRQREKNRAYYQANLTQNRLTIAQLTQKLQNTLLLTQDEDPTPSRVGQLCGKVAWRAVLLGDGRVFSRRSDAQPGELSVDILLDGSASQNRQQEKLATQAYIIVESLTRCAIPVRVISFCSVSGCTVLQILRDYDKPEENQRVFDYVSAGWNRDGLALRATSWLMRRERSSPNRLLLILSDASPNDDQRIPIGALPLGGYNYSGKRGVDDTAAEAAILRRQGIRPVCIFTGSDRELPAARKIYGQAMERIPSVGWFADAVSRLLCRQLRQL</sequence>
<evidence type="ECO:0000313" key="1">
    <source>
        <dbReference type="EMBL" id="BCK79026.1"/>
    </source>
</evidence>
<gene>
    <name evidence="1" type="ORF">MM35RIKEN_12180</name>
</gene>